<dbReference type="InterPro" id="IPR048279">
    <property type="entry name" value="MdtK-like"/>
</dbReference>
<sequence>MTKDLTKGNETKAIISFAIPLIIGNIFQQLYNIADSIIVGKYIGASALASVGSSFTIIVFLTSIILGLCMGASVVFSQCFGAKDNAKLKSSIFTAFIFIGLITIIINLCAIFFTDNILIFMNTPQSLFNDVKQYIIIIFYGISFTFIYNYFCCLLRSVGNSFIPLVFLIIAAIINIVLDIVFITVFNLGIAGAAYATIIAQGISGISTAIYCFIKLPEIRFKKCDLKIDIKILKLVANYSLLTSIQQSIMNFGILLIQGLVNSFGVSIMAAFAAAVKIDSFAYMPVQDFGNAFSTYIAQNKGAGEALRIKKGVKSSFKIITLFCIIISAIVVIFSKQLMTIFISPSEVEIIAYGSQYLCIVSVFYFLIGYLFMFYGFYRGIGSTNISILLTIISLGLRVGISYWLAPTFGITAIWWSIPIGWLIADIVGISFIKKFVRNINK</sequence>
<evidence type="ECO:0000256" key="7">
    <source>
        <dbReference type="ARBA" id="ARBA00022475"/>
    </source>
</evidence>
<evidence type="ECO:0000256" key="8">
    <source>
        <dbReference type="ARBA" id="ARBA00022692"/>
    </source>
</evidence>
<evidence type="ECO:0000256" key="6">
    <source>
        <dbReference type="ARBA" id="ARBA00022449"/>
    </source>
</evidence>
<gene>
    <name evidence="14" type="ORF">IO99_02070</name>
</gene>
<proteinExistence type="inferred from homology"/>
<evidence type="ECO:0000256" key="11">
    <source>
        <dbReference type="ARBA" id="ARBA00023136"/>
    </source>
</evidence>
<keyword evidence="7" id="KW-1003">Cell membrane</keyword>
<comment type="similarity">
    <text evidence="3">Belongs to the multi antimicrobial extrusion (MATE) (TC 2.A.66.1) family.</text>
</comment>
<keyword evidence="11 13" id="KW-0472">Membrane</keyword>
<feature type="transmembrane region" description="Helical" evidence="13">
    <location>
        <begin position="134"/>
        <end position="155"/>
    </location>
</feature>
<accession>A0A084JHL9</accession>
<dbReference type="CDD" id="cd13138">
    <property type="entry name" value="MATE_yoeA_like"/>
    <property type="match status" value="1"/>
</dbReference>
<dbReference type="PANTHER" id="PTHR43298">
    <property type="entry name" value="MULTIDRUG RESISTANCE PROTEIN NORM-RELATED"/>
    <property type="match status" value="1"/>
</dbReference>
<dbReference type="NCBIfam" id="TIGR00797">
    <property type="entry name" value="matE"/>
    <property type="match status" value="1"/>
</dbReference>
<dbReference type="PANTHER" id="PTHR43298:SF2">
    <property type="entry name" value="FMN_FAD EXPORTER YEEO-RELATED"/>
    <property type="match status" value="1"/>
</dbReference>
<comment type="function">
    <text evidence="1">Multidrug efflux pump.</text>
</comment>
<feature type="transmembrane region" description="Helical" evidence="13">
    <location>
        <begin position="162"/>
        <end position="186"/>
    </location>
</feature>
<dbReference type="InterPro" id="IPR002528">
    <property type="entry name" value="MATE_fam"/>
</dbReference>
<name>A0A084JHL9_9CLOT</name>
<feature type="transmembrane region" description="Helical" evidence="13">
    <location>
        <begin position="92"/>
        <end position="114"/>
    </location>
</feature>
<dbReference type="GO" id="GO:0042910">
    <property type="term" value="F:xenobiotic transmembrane transporter activity"/>
    <property type="evidence" value="ECO:0007669"/>
    <property type="project" value="InterPro"/>
</dbReference>
<evidence type="ECO:0000256" key="5">
    <source>
        <dbReference type="ARBA" id="ARBA00022448"/>
    </source>
</evidence>
<dbReference type="Proteomes" id="UP000028542">
    <property type="component" value="Unassembled WGS sequence"/>
</dbReference>
<feature type="transmembrane region" description="Helical" evidence="13">
    <location>
        <begin position="263"/>
        <end position="284"/>
    </location>
</feature>
<evidence type="ECO:0000256" key="13">
    <source>
        <dbReference type="SAM" id="Phobius"/>
    </source>
</evidence>
<dbReference type="GO" id="GO:0005886">
    <property type="term" value="C:plasma membrane"/>
    <property type="evidence" value="ECO:0007669"/>
    <property type="project" value="UniProtKB-SubCell"/>
</dbReference>
<evidence type="ECO:0000256" key="12">
    <source>
        <dbReference type="ARBA" id="ARBA00031636"/>
    </source>
</evidence>
<dbReference type="GO" id="GO:0006811">
    <property type="term" value="P:monoatomic ion transport"/>
    <property type="evidence" value="ECO:0007669"/>
    <property type="project" value="UniProtKB-KW"/>
</dbReference>
<feature type="transmembrane region" description="Helical" evidence="13">
    <location>
        <begin position="317"/>
        <end position="335"/>
    </location>
</feature>
<feature type="transmembrane region" description="Helical" evidence="13">
    <location>
        <begin position="385"/>
        <end position="406"/>
    </location>
</feature>
<keyword evidence="15" id="KW-1185">Reference proteome</keyword>
<evidence type="ECO:0000256" key="10">
    <source>
        <dbReference type="ARBA" id="ARBA00023065"/>
    </source>
</evidence>
<feature type="transmembrane region" description="Helical" evidence="13">
    <location>
        <begin position="51"/>
        <end position="80"/>
    </location>
</feature>
<dbReference type="AlphaFoldDB" id="A0A084JHL9"/>
<keyword evidence="6" id="KW-0050">Antiport</keyword>
<feature type="transmembrane region" description="Helical" evidence="13">
    <location>
        <begin position="12"/>
        <end position="31"/>
    </location>
</feature>
<evidence type="ECO:0000313" key="14">
    <source>
        <dbReference type="EMBL" id="KEZ88453.1"/>
    </source>
</evidence>
<dbReference type="Pfam" id="PF01554">
    <property type="entry name" value="MatE"/>
    <property type="match status" value="2"/>
</dbReference>
<comment type="caution">
    <text evidence="14">The sequence shown here is derived from an EMBL/GenBank/DDBJ whole genome shotgun (WGS) entry which is preliminary data.</text>
</comment>
<keyword evidence="9 13" id="KW-1133">Transmembrane helix</keyword>
<feature type="transmembrane region" description="Helical" evidence="13">
    <location>
        <begin position="235"/>
        <end position="257"/>
    </location>
</feature>
<feature type="transmembrane region" description="Helical" evidence="13">
    <location>
        <begin position="412"/>
        <end position="433"/>
    </location>
</feature>
<evidence type="ECO:0000256" key="1">
    <source>
        <dbReference type="ARBA" id="ARBA00003408"/>
    </source>
</evidence>
<dbReference type="EMBL" id="JPMD01000002">
    <property type="protein sequence ID" value="KEZ88453.1"/>
    <property type="molecule type" value="Genomic_DNA"/>
</dbReference>
<dbReference type="RefSeq" id="WP_035129598.1">
    <property type="nucleotide sequence ID" value="NZ_JPMD01000002.1"/>
</dbReference>
<keyword evidence="10" id="KW-0406">Ion transport</keyword>
<reference evidence="14 15" key="1">
    <citation type="submission" date="2014-07" db="EMBL/GenBank/DDBJ databases">
        <title>Draft genome of Clostridium sulfidigenes 113A isolated from sediments associated with methane hydrate from Krishna Godavari basin.</title>
        <authorList>
            <person name="Honkalas V.S."/>
            <person name="Dabir A.P."/>
            <person name="Arora P."/>
            <person name="Dhakephalkar P.K."/>
        </authorList>
    </citation>
    <scope>NUCLEOTIDE SEQUENCE [LARGE SCALE GENOMIC DNA]</scope>
    <source>
        <strain evidence="14 15">113A</strain>
    </source>
</reference>
<keyword evidence="8 13" id="KW-0812">Transmembrane</keyword>
<keyword evidence="5" id="KW-0813">Transport</keyword>
<evidence type="ECO:0000256" key="9">
    <source>
        <dbReference type="ARBA" id="ARBA00022989"/>
    </source>
</evidence>
<comment type="subcellular location">
    <subcellularLocation>
        <location evidence="2">Cell membrane</location>
        <topology evidence="2">Multi-pass membrane protein</topology>
    </subcellularLocation>
</comment>
<dbReference type="eggNOG" id="COG0534">
    <property type="taxonomic scope" value="Bacteria"/>
</dbReference>
<evidence type="ECO:0000256" key="3">
    <source>
        <dbReference type="ARBA" id="ARBA00010199"/>
    </source>
</evidence>
<evidence type="ECO:0000256" key="4">
    <source>
        <dbReference type="ARBA" id="ARBA00020268"/>
    </source>
</evidence>
<dbReference type="InterPro" id="IPR050222">
    <property type="entry name" value="MATE_MdtK"/>
</dbReference>
<dbReference type="GO" id="GO:0015297">
    <property type="term" value="F:antiporter activity"/>
    <property type="evidence" value="ECO:0007669"/>
    <property type="project" value="UniProtKB-KW"/>
</dbReference>
<evidence type="ECO:0000313" key="15">
    <source>
        <dbReference type="Proteomes" id="UP000028542"/>
    </source>
</evidence>
<protein>
    <recommendedName>
        <fullName evidence="4">Probable multidrug resistance protein NorM</fullName>
    </recommendedName>
    <alternativeName>
        <fullName evidence="12">Multidrug-efflux transporter</fullName>
    </alternativeName>
</protein>
<feature type="transmembrane region" description="Helical" evidence="13">
    <location>
        <begin position="192"/>
        <end position="214"/>
    </location>
</feature>
<evidence type="ECO:0000256" key="2">
    <source>
        <dbReference type="ARBA" id="ARBA00004651"/>
    </source>
</evidence>
<feature type="transmembrane region" description="Helical" evidence="13">
    <location>
        <begin position="355"/>
        <end position="378"/>
    </location>
</feature>
<dbReference type="PIRSF" id="PIRSF006603">
    <property type="entry name" value="DinF"/>
    <property type="match status" value="1"/>
</dbReference>
<organism evidence="14 15">
    <name type="scientific">Clostridium sulfidigenes</name>
    <dbReference type="NCBI Taxonomy" id="318464"/>
    <lineage>
        <taxon>Bacteria</taxon>
        <taxon>Bacillati</taxon>
        <taxon>Bacillota</taxon>
        <taxon>Clostridia</taxon>
        <taxon>Eubacteriales</taxon>
        <taxon>Clostridiaceae</taxon>
        <taxon>Clostridium</taxon>
    </lineage>
</organism>
<dbReference type="STRING" id="318464.IO99_02070"/>